<name>A0A915IU60_ROMCU</name>
<dbReference type="WBParaSite" id="nRc.2.0.1.t16914-RA">
    <property type="protein sequence ID" value="nRc.2.0.1.t16914-RA"/>
    <property type="gene ID" value="nRc.2.0.1.g16914"/>
</dbReference>
<organism evidence="2 3">
    <name type="scientific">Romanomermis culicivorax</name>
    <name type="common">Nematode worm</name>
    <dbReference type="NCBI Taxonomy" id="13658"/>
    <lineage>
        <taxon>Eukaryota</taxon>
        <taxon>Metazoa</taxon>
        <taxon>Ecdysozoa</taxon>
        <taxon>Nematoda</taxon>
        <taxon>Enoplea</taxon>
        <taxon>Dorylaimia</taxon>
        <taxon>Mermithida</taxon>
        <taxon>Mermithoidea</taxon>
        <taxon>Mermithidae</taxon>
        <taxon>Romanomermis</taxon>
    </lineage>
</organism>
<sequence>MGADKTDEANFERPPPSNVGRRRRTAKVGRRQQNRNKFSFYENNGRLFNRSPHFLAFGKRRPELKNKIYTTSLQQTAKKTYWHFTGQARSRKLSKTAGRIVKGVGSL</sequence>
<dbReference type="Proteomes" id="UP000887565">
    <property type="component" value="Unplaced"/>
</dbReference>
<proteinExistence type="predicted"/>
<reference evidence="3" key="1">
    <citation type="submission" date="2022-11" db="UniProtKB">
        <authorList>
            <consortium name="WormBaseParasite"/>
        </authorList>
    </citation>
    <scope>IDENTIFICATION</scope>
</reference>
<protein>
    <submittedName>
        <fullName evidence="3">Uncharacterized protein</fullName>
    </submittedName>
</protein>
<accession>A0A915IU60</accession>
<keyword evidence="2" id="KW-1185">Reference proteome</keyword>
<dbReference type="AlphaFoldDB" id="A0A915IU60"/>
<evidence type="ECO:0000313" key="2">
    <source>
        <dbReference type="Proteomes" id="UP000887565"/>
    </source>
</evidence>
<evidence type="ECO:0000313" key="3">
    <source>
        <dbReference type="WBParaSite" id="nRc.2.0.1.t16914-RA"/>
    </source>
</evidence>
<feature type="compositionally biased region" description="Basic residues" evidence="1">
    <location>
        <begin position="20"/>
        <end position="34"/>
    </location>
</feature>
<feature type="compositionally biased region" description="Basic and acidic residues" evidence="1">
    <location>
        <begin position="1"/>
        <end position="11"/>
    </location>
</feature>
<evidence type="ECO:0000256" key="1">
    <source>
        <dbReference type="SAM" id="MobiDB-lite"/>
    </source>
</evidence>
<feature type="region of interest" description="Disordered" evidence="1">
    <location>
        <begin position="1"/>
        <end position="35"/>
    </location>
</feature>